<feature type="compositionally biased region" description="Polar residues" evidence="1">
    <location>
        <begin position="177"/>
        <end position="186"/>
    </location>
</feature>
<name>A0AAV9LV27_9SOLN</name>
<evidence type="ECO:0000256" key="1">
    <source>
        <dbReference type="SAM" id="MobiDB-lite"/>
    </source>
</evidence>
<feature type="region of interest" description="Disordered" evidence="1">
    <location>
        <begin position="165"/>
        <end position="186"/>
    </location>
</feature>
<dbReference type="AlphaFoldDB" id="A0AAV9LV27"/>
<evidence type="ECO:0000313" key="3">
    <source>
        <dbReference type="Proteomes" id="UP001311915"/>
    </source>
</evidence>
<keyword evidence="3" id="KW-1185">Reference proteome</keyword>
<accession>A0AAV9LV27</accession>
<protein>
    <recommendedName>
        <fullName evidence="4">Integrase core domain containing protein</fullName>
    </recommendedName>
</protein>
<feature type="region of interest" description="Disordered" evidence="1">
    <location>
        <begin position="53"/>
        <end position="109"/>
    </location>
</feature>
<gene>
    <name evidence="2" type="ORF">R3W88_022580</name>
</gene>
<evidence type="ECO:0000313" key="2">
    <source>
        <dbReference type="EMBL" id="KAK4729592.1"/>
    </source>
</evidence>
<feature type="compositionally biased region" description="Basic and acidic residues" evidence="1">
    <location>
        <begin position="69"/>
        <end position="97"/>
    </location>
</feature>
<sequence length="186" mass="21164">MAKILTQLDILSKNVMGAGTRGVNVVGVRSTNLEKMKVEALYREEVNFLANQRGGYHSNPRQGGNQGWVRDEGWKDRDGEWRDQNPNWKDREKDRYVPPHGWQKPKESECGRSEDMLLRILNKVKGSEKMLKGMKEDVSTLNQTVTSHLVSIKQLETQMGHISSYLNPRQKGGLPSDTMTNPKSEV</sequence>
<dbReference type="EMBL" id="JAWPEI010000004">
    <property type="protein sequence ID" value="KAK4729592.1"/>
    <property type="molecule type" value="Genomic_DNA"/>
</dbReference>
<evidence type="ECO:0008006" key="4">
    <source>
        <dbReference type="Google" id="ProtNLM"/>
    </source>
</evidence>
<comment type="caution">
    <text evidence="2">The sequence shown here is derived from an EMBL/GenBank/DDBJ whole genome shotgun (WGS) entry which is preliminary data.</text>
</comment>
<organism evidence="2 3">
    <name type="scientific">Solanum pinnatisectum</name>
    <name type="common">tansyleaf nightshade</name>
    <dbReference type="NCBI Taxonomy" id="50273"/>
    <lineage>
        <taxon>Eukaryota</taxon>
        <taxon>Viridiplantae</taxon>
        <taxon>Streptophyta</taxon>
        <taxon>Embryophyta</taxon>
        <taxon>Tracheophyta</taxon>
        <taxon>Spermatophyta</taxon>
        <taxon>Magnoliopsida</taxon>
        <taxon>eudicotyledons</taxon>
        <taxon>Gunneridae</taxon>
        <taxon>Pentapetalae</taxon>
        <taxon>asterids</taxon>
        <taxon>lamiids</taxon>
        <taxon>Solanales</taxon>
        <taxon>Solanaceae</taxon>
        <taxon>Solanoideae</taxon>
        <taxon>Solaneae</taxon>
        <taxon>Solanum</taxon>
    </lineage>
</organism>
<reference evidence="2 3" key="1">
    <citation type="submission" date="2023-10" db="EMBL/GenBank/DDBJ databases">
        <title>Genome-Wide Identification Analysis in wild type Solanum Pinnatisectum Reveals Some Genes Defensing Phytophthora Infestans.</title>
        <authorList>
            <person name="Sun C."/>
        </authorList>
    </citation>
    <scope>NUCLEOTIDE SEQUENCE [LARGE SCALE GENOMIC DNA]</scope>
    <source>
        <strain evidence="2">LQN</strain>
        <tissue evidence="2">Leaf</tissue>
    </source>
</reference>
<dbReference type="Proteomes" id="UP001311915">
    <property type="component" value="Unassembled WGS sequence"/>
</dbReference>
<proteinExistence type="predicted"/>